<dbReference type="EMBL" id="BAGZ01000008">
    <property type="protein sequence ID" value="GAB77960.1"/>
    <property type="molecule type" value="Genomic_DNA"/>
</dbReference>
<dbReference type="InterPro" id="IPR029068">
    <property type="entry name" value="Glyas_Bleomycin-R_OHBP_Dase"/>
</dbReference>
<dbReference type="InterPro" id="IPR004360">
    <property type="entry name" value="Glyas_Fos-R_dOase_dom"/>
</dbReference>
<comment type="caution">
    <text evidence="2">The sequence shown here is derived from an EMBL/GenBank/DDBJ whole genome shotgun (WGS) entry which is preliminary data.</text>
</comment>
<keyword evidence="3" id="KW-1185">Reference proteome</keyword>
<evidence type="ECO:0000313" key="3">
    <source>
        <dbReference type="Proteomes" id="UP000008495"/>
    </source>
</evidence>
<dbReference type="RefSeq" id="WP_006502712.1">
    <property type="nucleotide sequence ID" value="NZ_BAGZ01000008.1"/>
</dbReference>
<evidence type="ECO:0000259" key="1">
    <source>
        <dbReference type="Pfam" id="PF00903"/>
    </source>
</evidence>
<dbReference type="PANTHER" id="PTHR33990:SF1">
    <property type="entry name" value="PROTEIN YJDN"/>
    <property type="match status" value="1"/>
</dbReference>
<dbReference type="eggNOG" id="COG2764">
    <property type="taxonomic scope" value="Bacteria"/>
</dbReference>
<dbReference type="AlphaFoldDB" id="K6VRH4"/>
<organism evidence="2 3">
    <name type="scientific">Austwickia chelonae NBRC 105200</name>
    <dbReference type="NCBI Taxonomy" id="1184607"/>
    <lineage>
        <taxon>Bacteria</taxon>
        <taxon>Bacillati</taxon>
        <taxon>Actinomycetota</taxon>
        <taxon>Actinomycetes</taxon>
        <taxon>Micrococcales</taxon>
        <taxon>Dermatophilaceae</taxon>
        <taxon>Austwickia</taxon>
    </lineage>
</organism>
<evidence type="ECO:0000313" key="2">
    <source>
        <dbReference type="EMBL" id="GAB77960.1"/>
    </source>
</evidence>
<dbReference type="OrthoDB" id="9795306at2"/>
<gene>
    <name evidence="2" type="ORF">AUCHE_08_02030</name>
</gene>
<feature type="domain" description="Glyoxalase/fosfomycin resistance/dioxygenase" evidence="1">
    <location>
        <begin position="5"/>
        <end position="127"/>
    </location>
</feature>
<dbReference type="PANTHER" id="PTHR33990">
    <property type="entry name" value="PROTEIN YJDN-RELATED"/>
    <property type="match status" value="1"/>
</dbReference>
<dbReference type="Gene3D" id="3.10.180.10">
    <property type="entry name" value="2,3-Dihydroxybiphenyl 1,2-Dioxygenase, domain 1"/>
    <property type="match status" value="1"/>
</dbReference>
<proteinExistence type="predicted"/>
<sequence>MTQQLNPYLTFDGQCADAMDFYARALGGSVRVMTFREAGMELDGVMHAALETPAGFHLYASDTAEGMGLPYQPGNNVQISISGDDGDTLRGYWTALSEGARILMPLERQMWGDDYGLLTDRFGVLWHVNISGGQD</sequence>
<dbReference type="STRING" id="100225.SAMN05421595_0471"/>
<dbReference type="Pfam" id="PF00903">
    <property type="entry name" value="Glyoxalase"/>
    <property type="match status" value="1"/>
</dbReference>
<accession>K6VRH4</accession>
<name>K6VRH4_9MICO</name>
<dbReference type="InterPro" id="IPR028973">
    <property type="entry name" value="PhnB-like"/>
</dbReference>
<dbReference type="CDD" id="cd06588">
    <property type="entry name" value="PhnB_like"/>
    <property type="match status" value="1"/>
</dbReference>
<dbReference type="Proteomes" id="UP000008495">
    <property type="component" value="Unassembled WGS sequence"/>
</dbReference>
<protein>
    <recommendedName>
        <fullName evidence="1">Glyoxalase/fosfomycin resistance/dioxygenase domain-containing protein</fullName>
    </recommendedName>
</protein>
<dbReference type="SUPFAM" id="SSF54593">
    <property type="entry name" value="Glyoxalase/Bleomycin resistance protein/Dihydroxybiphenyl dioxygenase"/>
    <property type="match status" value="1"/>
</dbReference>
<reference evidence="2 3" key="1">
    <citation type="submission" date="2012-08" db="EMBL/GenBank/DDBJ databases">
        <title>Whole genome shotgun sequence of Austwickia chelonae NBRC 105200.</title>
        <authorList>
            <person name="Yoshida I."/>
            <person name="Hosoyama A."/>
            <person name="Tsuchikane K."/>
            <person name="Katsumata H."/>
            <person name="Ando Y."/>
            <person name="Ohji S."/>
            <person name="Hamada M."/>
            <person name="Tamura T."/>
            <person name="Yamazoe A."/>
            <person name="Yamazaki S."/>
            <person name="Fujita N."/>
        </authorList>
    </citation>
    <scope>NUCLEOTIDE SEQUENCE [LARGE SCALE GENOMIC DNA]</scope>
    <source>
        <strain evidence="2 3">NBRC 105200</strain>
    </source>
</reference>